<dbReference type="AlphaFoldDB" id="A0A919JYR2"/>
<sequence>MQKLILLVLVASAPTSTTVDPASASGPSIGSRRCSNPVTGPDSTTLPSCMTSRSRRRGNEVIAPHHRDGPGVRPLQHPQVDAVHRNHGPTGLAEPVDLHHEEPFVTRTPAGPV</sequence>
<evidence type="ECO:0000256" key="1">
    <source>
        <dbReference type="SAM" id="MobiDB-lite"/>
    </source>
</evidence>
<evidence type="ECO:0000313" key="3">
    <source>
        <dbReference type="Proteomes" id="UP000636960"/>
    </source>
</evidence>
<dbReference type="RefSeq" id="WP_203781834.1">
    <property type="nucleotide sequence ID" value="NZ_BOMV01000033.1"/>
</dbReference>
<dbReference type="Proteomes" id="UP000636960">
    <property type="component" value="Unassembled WGS sequence"/>
</dbReference>
<feature type="region of interest" description="Disordered" evidence="1">
    <location>
        <begin position="15"/>
        <end position="113"/>
    </location>
</feature>
<feature type="compositionally biased region" description="Basic and acidic residues" evidence="1">
    <location>
        <begin position="57"/>
        <end position="70"/>
    </location>
</feature>
<gene>
    <name evidence="2" type="ORF">Ari01nite_30030</name>
</gene>
<feature type="compositionally biased region" description="Polar residues" evidence="1">
    <location>
        <begin position="15"/>
        <end position="52"/>
    </location>
</feature>
<keyword evidence="3" id="KW-1185">Reference proteome</keyword>
<evidence type="ECO:0000313" key="2">
    <source>
        <dbReference type="EMBL" id="GIE95538.1"/>
    </source>
</evidence>
<reference evidence="2" key="1">
    <citation type="submission" date="2021-01" db="EMBL/GenBank/DDBJ databases">
        <title>Whole genome shotgun sequence of Actinoplanes rishiriensis NBRC 108556.</title>
        <authorList>
            <person name="Komaki H."/>
            <person name="Tamura T."/>
        </authorList>
    </citation>
    <scope>NUCLEOTIDE SEQUENCE</scope>
    <source>
        <strain evidence="2">NBRC 108556</strain>
    </source>
</reference>
<accession>A0A919JYR2</accession>
<comment type="caution">
    <text evidence="2">The sequence shown here is derived from an EMBL/GenBank/DDBJ whole genome shotgun (WGS) entry which is preliminary data.</text>
</comment>
<proteinExistence type="predicted"/>
<name>A0A919JYR2_9ACTN</name>
<protein>
    <submittedName>
        <fullName evidence="2">Uncharacterized protein</fullName>
    </submittedName>
</protein>
<organism evidence="2 3">
    <name type="scientific">Paractinoplanes rishiriensis</name>
    <dbReference type="NCBI Taxonomy" id="1050105"/>
    <lineage>
        <taxon>Bacteria</taxon>
        <taxon>Bacillati</taxon>
        <taxon>Actinomycetota</taxon>
        <taxon>Actinomycetes</taxon>
        <taxon>Micromonosporales</taxon>
        <taxon>Micromonosporaceae</taxon>
        <taxon>Paractinoplanes</taxon>
    </lineage>
</organism>
<dbReference type="EMBL" id="BOMV01000033">
    <property type="protein sequence ID" value="GIE95538.1"/>
    <property type="molecule type" value="Genomic_DNA"/>
</dbReference>